<reference evidence="2" key="1">
    <citation type="journal article" date="2022" name="Mol. Ecol. Resour.">
        <title>The genomes of chicory, endive, great burdock and yacon provide insights into Asteraceae palaeo-polyploidization history and plant inulin production.</title>
        <authorList>
            <person name="Fan W."/>
            <person name="Wang S."/>
            <person name="Wang H."/>
            <person name="Wang A."/>
            <person name="Jiang F."/>
            <person name="Liu H."/>
            <person name="Zhao H."/>
            <person name="Xu D."/>
            <person name="Zhang Y."/>
        </authorList>
    </citation>
    <scope>NUCLEOTIDE SEQUENCE [LARGE SCALE GENOMIC DNA]</scope>
    <source>
        <strain evidence="2">cv. Punajuju</strain>
    </source>
</reference>
<comment type="caution">
    <text evidence="1">The sequence shown here is derived from an EMBL/GenBank/DDBJ whole genome shotgun (WGS) entry which is preliminary data.</text>
</comment>
<evidence type="ECO:0000313" key="2">
    <source>
        <dbReference type="Proteomes" id="UP001055811"/>
    </source>
</evidence>
<gene>
    <name evidence="1" type="ORF">L2E82_45230</name>
</gene>
<reference evidence="1 2" key="2">
    <citation type="journal article" date="2022" name="Mol. Ecol. Resour.">
        <title>The genomes of chicory, endive, great burdock and yacon provide insights into Asteraceae paleo-polyploidization history and plant inulin production.</title>
        <authorList>
            <person name="Fan W."/>
            <person name="Wang S."/>
            <person name="Wang H."/>
            <person name="Wang A."/>
            <person name="Jiang F."/>
            <person name="Liu H."/>
            <person name="Zhao H."/>
            <person name="Xu D."/>
            <person name="Zhang Y."/>
        </authorList>
    </citation>
    <scope>NUCLEOTIDE SEQUENCE [LARGE SCALE GENOMIC DNA]</scope>
    <source>
        <strain evidence="2">cv. Punajuju</strain>
        <tissue evidence="1">Leaves</tissue>
    </source>
</reference>
<name>A0ACB8ZSA7_CICIN</name>
<keyword evidence="2" id="KW-1185">Reference proteome</keyword>
<dbReference type="EMBL" id="CM042016">
    <property type="protein sequence ID" value="KAI3700594.1"/>
    <property type="molecule type" value="Genomic_DNA"/>
</dbReference>
<organism evidence="1 2">
    <name type="scientific">Cichorium intybus</name>
    <name type="common">Chicory</name>
    <dbReference type="NCBI Taxonomy" id="13427"/>
    <lineage>
        <taxon>Eukaryota</taxon>
        <taxon>Viridiplantae</taxon>
        <taxon>Streptophyta</taxon>
        <taxon>Embryophyta</taxon>
        <taxon>Tracheophyta</taxon>
        <taxon>Spermatophyta</taxon>
        <taxon>Magnoliopsida</taxon>
        <taxon>eudicotyledons</taxon>
        <taxon>Gunneridae</taxon>
        <taxon>Pentapetalae</taxon>
        <taxon>asterids</taxon>
        <taxon>campanulids</taxon>
        <taxon>Asterales</taxon>
        <taxon>Asteraceae</taxon>
        <taxon>Cichorioideae</taxon>
        <taxon>Cichorieae</taxon>
        <taxon>Cichoriinae</taxon>
        <taxon>Cichorium</taxon>
    </lineage>
</organism>
<evidence type="ECO:0000313" key="1">
    <source>
        <dbReference type="EMBL" id="KAI3700594.1"/>
    </source>
</evidence>
<sequence>MRSSTSNDTAITIKKKGIDATSRTKNRCHQWCGCTMAVMLIVALVSNGGHGGWKPLWTDFGKAAILEFEVLSFEKEIGELLSRNKLFAG</sequence>
<dbReference type="Proteomes" id="UP001055811">
    <property type="component" value="Linkage Group LG08"/>
</dbReference>
<proteinExistence type="predicted"/>
<accession>A0ACB8ZSA7</accession>
<protein>
    <submittedName>
        <fullName evidence="1">Uncharacterized protein</fullName>
    </submittedName>
</protein>